<comment type="caution">
    <text evidence="1">The sequence shown here is derived from an EMBL/GenBank/DDBJ whole genome shotgun (WGS) entry which is preliminary data.</text>
</comment>
<dbReference type="EMBL" id="JAGTPW010000002">
    <property type="protein sequence ID" value="MBR8643990.1"/>
    <property type="molecule type" value="Genomic_DNA"/>
</dbReference>
<organism evidence="1 2">
    <name type="scientific">Peribacillus frigoritolerans</name>
    <dbReference type="NCBI Taxonomy" id="450367"/>
    <lineage>
        <taxon>Bacteria</taxon>
        <taxon>Bacillati</taxon>
        <taxon>Bacillota</taxon>
        <taxon>Bacilli</taxon>
        <taxon>Bacillales</taxon>
        <taxon>Bacillaceae</taxon>
        <taxon>Peribacillus</taxon>
    </lineage>
</organism>
<protein>
    <submittedName>
        <fullName evidence="1">Uncharacterized protein</fullName>
    </submittedName>
</protein>
<proteinExistence type="predicted"/>
<sequence length="75" mass="8556">MIEAKGTRLLREKRVGRPAGASRGLTAYGKRVPEAKINMQFVRRQNQLVTGFVQTDKFTYTGDRPFSYHNLQIAN</sequence>
<accession>A0A941FM26</accession>
<name>A0A941FM26_9BACI</name>
<gene>
    <name evidence="1" type="ORF">KEH51_02300</name>
</gene>
<reference evidence="1" key="1">
    <citation type="submission" date="2021-04" db="EMBL/GenBank/DDBJ databases">
        <title>Whole genome sequencing of Enterococci isolates from hospitalized patients.</title>
        <authorList>
            <person name="Ogoti B.M."/>
            <person name="Onyambu F.G."/>
        </authorList>
    </citation>
    <scope>NUCLEOTIDE SEQUENCE</scope>
    <source>
        <strain evidence="1">242</strain>
    </source>
</reference>
<dbReference type="AlphaFoldDB" id="A0A941FM26"/>
<evidence type="ECO:0000313" key="1">
    <source>
        <dbReference type="EMBL" id="MBR8643990.1"/>
    </source>
</evidence>
<dbReference type="Proteomes" id="UP000680045">
    <property type="component" value="Unassembled WGS sequence"/>
</dbReference>
<evidence type="ECO:0000313" key="2">
    <source>
        <dbReference type="Proteomes" id="UP000680045"/>
    </source>
</evidence>